<evidence type="ECO:0000313" key="1">
    <source>
        <dbReference type="EMBL" id="ETX11650.1"/>
    </source>
</evidence>
<comment type="caution">
    <text evidence="1">The sequence shown here is derived from an EMBL/GenBank/DDBJ whole genome shotgun (WGS) entry which is preliminary data.</text>
</comment>
<organism evidence="1 2">
    <name type="scientific">Marinomonas ushuaiensis DSM 15871</name>
    <dbReference type="NCBI Taxonomy" id="1122207"/>
    <lineage>
        <taxon>Bacteria</taxon>
        <taxon>Pseudomonadati</taxon>
        <taxon>Pseudomonadota</taxon>
        <taxon>Gammaproteobacteria</taxon>
        <taxon>Oceanospirillales</taxon>
        <taxon>Oceanospirillaceae</taxon>
        <taxon>Marinomonas</taxon>
    </lineage>
</organism>
<dbReference type="AlphaFoldDB" id="X7E6Z4"/>
<name>X7E6Z4_9GAMM</name>
<keyword evidence="2" id="KW-1185">Reference proteome</keyword>
<gene>
    <name evidence="1" type="ORF">MUS1_09180</name>
</gene>
<sequence>MALCLSVSNLTFAECNDFDAKMASDESAEKLMGGKVFKRALILKRHLPSKRKEVASYVYVKADGLYYTVYALINSKCKAEIIKRTNGKH</sequence>
<dbReference type="EMBL" id="JAMB01000003">
    <property type="protein sequence ID" value="ETX11650.1"/>
    <property type="molecule type" value="Genomic_DNA"/>
</dbReference>
<dbReference type="eggNOG" id="ENOG502ZDF2">
    <property type="taxonomic scope" value="Bacteria"/>
</dbReference>
<accession>X7E6Z4</accession>
<dbReference type="PATRIC" id="fig|1122207.3.peg.981"/>
<dbReference type="Proteomes" id="UP000054058">
    <property type="component" value="Unassembled WGS sequence"/>
</dbReference>
<reference evidence="1 2" key="1">
    <citation type="submission" date="2014-01" db="EMBL/GenBank/DDBJ databases">
        <title>Marinomonas ushuaiensis DSM 15871 Genome Sequencing.</title>
        <authorList>
            <person name="Lai Q."/>
            <person name="Shao Z.S."/>
        </authorList>
    </citation>
    <scope>NUCLEOTIDE SEQUENCE [LARGE SCALE GENOMIC DNA]</scope>
    <source>
        <strain evidence="1 2">DSM 15871</strain>
    </source>
</reference>
<protein>
    <submittedName>
        <fullName evidence="1">Uncharacterized protein</fullName>
    </submittedName>
</protein>
<evidence type="ECO:0000313" key="2">
    <source>
        <dbReference type="Proteomes" id="UP000054058"/>
    </source>
</evidence>
<proteinExistence type="predicted"/>